<evidence type="ECO:0000256" key="7">
    <source>
        <dbReference type="ARBA" id="ARBA00022694"/>
    </source>
</evidence>
<keyword evidence="12" id="KW-0539">Nucleus</keyword>
<evidence type="ECO:0000256" key="5">
    <source>
        <dbReference type="ARBA" id="ARBA00019746"/>
    </source>
</evidence>
<evidence type="ECO:0000313" key="15">
    <source>
        <dbReference type="Proteomes" id="UP000191024"/>
    </source>
</evidence>
<evidence type="ECO:0000256" key="12">
    <source>
        <dbReference type="ARBA" id="ARBA00023242"/>
    </source>
</evidence>
<name>A0A1G4K9V0_9SACH</name>
<dbReference type="STRING" id="1230905.A0A1G4K9V0"/>
<dbReference type="EMBL" id="LT598469">
    <property type="protein sequence ID" value="SCV00896.1"/>
    <property type="molecule type" value="Genomic_DNA"/>
</dbReference>
<sequence>MSQLSAVYRAPDVELKEFQIDASKQHYNTTNGATTGPSAYVLQAGQIDVDKPSEGRKNAQGEFTYLSKLRMHLTGLQDDLNEYLTQRMEQAKNKKLKQADEARIKAEIENLLDGGDDEDDEQ</sequence>
<gene>
    <name evidence="14" type="ORF">LAMI_0G07998G</name>
</gene>
<evidence type="ECO:0000256" key="13">
    <source>
        <dbReference type="ARBA" id="ARBA00025393"/>
    </source>
</evidence>
<dbReference type="Proteomes" id="UP000191024">
    <property type="component" value="Chromosome G"/>
</dbReference>
<reference evidence="14 15" key="1">
    <citation type="submission" date="2016-03" db="EMBL/GenBank/DDBJ databases">
        <authorList>
            <person name="Devillers H."/>
        </authorList>
    </citation>
    <scope>NUCLEOTIDE SEQUENCE [LARGE SCALE GENOMIC DNA]</scope>
    <source>
        <strain evidence="14">CBS 11717</strain>
    </source>
</reference>
<dbReference type="AlphaFoldDB" id="A0A1G4K9V0"/>
<proteinExistence type="inferred from homology"/>
<evidence type="ECO:0000256" key="11">
    <source>
        <dbReference type="ARBA" id="ARBA00023163"/>
    </source>
</evidence>
<keyword evidence="9" id="KW-0805">Transcription regulation</keyword>
<dbReference type="Pfam" id="PF08738">
    <property type="entry name" value="Gon7"/>
    <property type="match status" value="1"/>
</dbReference>
<keyword evidence="11" id="KW-0804">Transcription</keyword>
<evidence type="ECO:0000313" key="14">
    <source>
        <dbReference type="EMBL" id="SCV00896.1"/>
    </source>
</evidence>
<accession>A0A1G4K9V0</accession>
<evidence type="ECO:0000256" key="10">
    <source>
        <dbReference type="ARBA" id="ARBA00023159"/>
    </source>
</evidence>
<keyword evidence="10" id="KW-0010">Activator</keyword>
<dbReference type="GO" id="GO:0008033">
    <property type="term" value="P:tRNA processing"/>
    <property type="evidence" value="ECO:0007669"/>
    <property type="project" value="UniProtKB-KW"/>
</dbReference>
<evidence type="ECO:0000256" key="9">
    <source>
        <dbReference type="ARBA" id="ARBA00023015"/>
    </source>
</evidence>
<dbReference type="GO" id="GO:0005634">
    <property type="term" value="C:nucleus"/>
    <property type="evidence" value="ECO:0007669"/>
    <property type="project" value="UniProtKB-SubCell"/>
</dbReference>
<dbReference type="GO" id="GO:0000781">
    <property type="term" value="C:chromosome, telomeric region"/>
    <property type="evidence" value="ECO:0007669"/>
    <property type="project" value="UniProtKB-SubCell"/>
</dbReference>
<keyword evidence="15" id="KW-1185">Reference proteome</keyword>
<keyword evidence="8" id="KW-0779">Telomere</keyword>
<evidence type="ECO:0000256" key="1">
    <source>
        <dbReference type="ARBA" id="ARBA00004123"/>
    </source>
</evidence>
<comment type="subcellular location">
    <subcellularLocation>
        <location evidence="2">Chromosome</location>
        <location evidence="2">Telomere</location>
    </subcellularLocation>
    <subcellularLocation>
        <location evidence="1">Nucleus</location>
    </subcellularLocation>
</comment>
<comment type="subunit">
    <text evidence="4">Component of the EKC/KEOPS complex composed of at least BUD32, CGI121, GON7, KAE1 and PCC1; the whole complex dimerizes.</text>
</comment>
<protein>
    <recommendedName>
        <fullName evidence="5">EKC/KEOPS complex subunit GON7</fullName>
    </recommendedName>
</protein>
<comment type="function">
    <text evidence="13">Component of the EKC/KEOPS complex that is required for the formation of a threonylcarbamoyl group on adenosine at position 37 (t(6)A37) in tRNAs that read codons beginning with adenine. The complex is probably involved in the transfer of the threonylcarbamoyl moiety of threonylcarbamoyl-AMP (TC-AMP) to the N6 group of A37. GON7 likely plays a supporting role to the catalytic subunit KAE1 in the complex. The EKC/KEOPS complex also promotes both telomere uncapping and telomere elongation. The complex is required for efficient recruitment of transcriptional coactivators.</text>
</comment>
<evidence type="ECO:0000256" key="3">
    <source>
        <dbReference type="ARBA" id="ARBA00008529"/>
    </source>
</evidence>
<evidence type="ECO:0000256" key="6">
    <source>
        <dbReference type="ARBA" id="ARBA00022454"/>
    </source>
</evidence>
<keyword evidence="6" id="KW-0158">Chromosome</keyword>
<evidence type="ECO:0000256" key="4">
    <source>
        <dbReference type="ARBA" id="ARBA00011534"/>
    </source>
</evidence>
<evidence type="ECO:0000256" key="8">
    <source>
        <dbReference type="ARBA" id="ARBA00022895"/>
    </source>
</evidence>
<organism evidence="14 15">
    <name type="scientific">Lachancea mirantina</name>
    <dbReference type="NCBI Taxonomy" id="1230905"/>
    <lineage>
        <taxon>Eukaryota</taxon>
        <taxon>Fungi</taxon>
        <taxon>Dikarya</taxon>
        <taxon>Ascomycota</taxon>
        <taxon>Saccharomycotina</taxon>
        <taxon>Saccharomycetes</taxon>
        <taxon>Saccharomycetales</taxon>
        <taxon>Saccharomycetaceae</taxon>
        <taxon>Lachancea</taxon>
    </lineage>
</organism>
<evidence type="ECO:0000256" key="2">
    <source>
        <dbReference type="ARBA" id="ARBA00004574"/>
    </source>
</evidence>
<dbReference type="OrthoDB" id="2288868at2759"/>
<dbReference type="InterPro" id="IPR014849">
    <property type="entry name" value="EKC/KEOPS_Gon7"/>
</dbReference>
<keyword evidence="7" id="KW-0819">tRNA processing</keyword>
<comment type="similarity">
    <text evidence="3">Belongs to the GON7 family.</text>
</comment>